<dbReference type="Proteomes" id="UP000221015">
    <property type="component" value="Unassembled WGS sequence"/>
</dbReference>
<sequence>MRDGKRCSGSIPYGYNRLPGDKQTLVVDPEAAEVVKRIFLLASEGKSPRAIAELLTEEKVLIPASHAERYHKEQSNGKKYSDPYLWGVSTVRKILDRQEYLGHTVLHKSVATNFKLHKRKETSAEEQYVFENTHEAIISQELWDSVQRTRKRAGRSSPWGSHYHRLSGYLYCADCGRRMTLQTHYSRKDGSIEYSFRCGGYASRVDSCTAHGISADSVETILLSTVQRISRLVMKDEKAFAEELQRLWLEKRREKPQQSETELKRMQKRYDELSGLVRGLYENLVSGLLPVRQYKQLMKQYDDEQAELEVK</sequence>
<dbReference type="InterPro" id="IPR050639">
    <property type="entry name" value="SSR_resolvase"/>
</dbReference>
<dbReference type="InterPro" id="IPR038109">
    <property type="entry name" value="DNA_bind_recomb_sf"/>
</dbReference>
<feature type="non-terminal residue" evidence="5">
    <location>
        <position position="311"/>
    </location>
</feature>
<evidence type="ECO:0000256" key="2">
    <source>
        <dbReference type="ARBA" id="ARBA00023172"/>
    </source>
</evidence>
<reference evidence="5 6" key="1">
    <citation type="journal article" date="2017" name="Front. Microbiol.">
        <title>New Insights into the Diversity of the Genus Faecalibacterium.</title>
        <authorList>
            <person name="Benevides L."/>
            <person name="Burman S."/>
            <person name="Martin R."/>
            <person name="Robert V."/>
            <person name="Thomas M."/>
            <person name="Miquel S."/>
            <person name="Chain F."/>
            <person name="Sokol H."/>
            <person name="Bermudez-Humaran L.G."/>
            <person name="Morrison M."/>
            <person name="Langella P."/>
            <person name="Azevedo V.A."/>
            <person name="Chatel J.M."/>
            <person name="Soares S."/>
        </authorList>
    </citation>
    <scope>NUCLEOTIDE SEQUENCE [LARGE SCALE GENOMIC DNA]</scope>
    <source>
        <strain evidence="5 6">CNCM I 4542</strain>
    </source>
</reference>
<accession>A0A2J4JPT4</accession>
<dbReference type="PROSITE" id="PS51737">
    <property type="entry name" value="RECOMBINASE_DNA_BIND"/>
    <property type="match status" value="1"/>
</dbReference>
<keyword evidence="3" id="KW-0175">Coiled coil</keyword>
<dbReference type="InterPro" id="IPR025827">
    <property type="entry name" value="Zn_ribbon_recom_dom"/>
</dbReference>
<dbReference type="AlphaFoldDB" id="A0A2J4JPT4"/>
<name>A0A2J4JPT4_9FIRM</name>
<evidence type="ECO:0000259" key="4">
    <source>
        <dbReference type="PROSITE" id="PS51737"/>
    </source>
</evidence>
<dbReference type="InterPro" id="IPR011109">
    <property type="entry name" value="DNA_bind_recombinase_dom"/>
</dbReference>
<comment type="caution">
    <text evidence="5">The sequence shown here is derived from an EMBL/GenBank/DDBJ whole genome shotgun (WGS) entry which is preliminary data.</text>
</comment>
<dbReference type="Pfam" id="PF07508">
    <property type="entry name" value="Recombinase"/>
    <property type="match status" value="1"/>
</dbReference>
<keyword evidence="2" id="KW-0233">DNA recombination</keyword>
<evidence type="ECO:0000256" key="3">
    <source>
        <dbReference type="SAM" id="Coils"/>
    </source>
</evidence>
<dbReference type="PANTHER" id="PTHR30461">
    <property type="entry name" value="DNA-INVERTASE FROM LAMBDOID PROPHAGE"/>
    <property type="match status" value="1"/>
</dbReference>
<dbReference type="Gene3D" id="3.90.1750.20">
    <property type="entry name" value="Putative Large Serine Recombinase, Chain B, Domain 2"/>
    <property type="match status" value="1"/>
</dbReference>
<evidence type="ECO:0000256" key="1">
    <source>
        <dbReference type="ARBA" id="ARBA00023125"/>
    </source>
</evidence>
<proteinExistence type="predicted"/>
<dbReference type="GO" id="GO:0003677">
    <property type="term" value="F:DNA binding"/>
    <property type="evidence" value="ECO:0007669"/>
    <property type="project" value="UniProtKB-KW"/>
</dbReference>
<organism evidence="5 6">
    <name type="scientific">Faecalibacterium prausnitzii</name>
    <dbReference type="NCBI Taxonomy" id="853"/>
    <lineage>
        <taxon>Bacteria</taxon>
        <taxon>Bacillati</taxon>
        <taxon>Bacillota</taxon>
        <taxon>Clostridia</taxon>
        <taxon>Eubacteriales</taxon>
        <taxon>Oscillospiraceae</taxon>
        <taxon>Faecalibacterium</taxon>
    </lineage>
</organism>
<feature type="domain" description="Recombinase" evidence="4">
    <location>
        <begin position="12"/>
        <end position="156"/>
    </location>
</feature>
<gene>
    <name evidence="5" type="ORF">CGS50_005680</name>
</gene>
<protein>
    <submittedName>
        <fullName evidence="5">Recombinase</fullName>
    </submittedName>
</protein>
<dbReference type="PANTHER" id="PTHR30461:SF2">
    <property type="entry name" value="SERINE RECOMBINASE PINE-RELATED"/>
    <property type="match status" value="1"/>
</dbReference>
<dbReference type="EMBL" id="NMTS02000019">
    <property type="protein sequence ID" value="PLK29870.1"/>
    <property type="molecule type" value="Genomic_DNA"/>
</dbReference>
<feature type="coiled-coil region" evidence="3">
    <location>
        <begin position="263"/>
        <end position="311"/>
    </location>
</feature>
<keyword evidence="1" id="KW-0238">DNA-binding</keyword>
<evidence type="ECO:0000313" key="5">
    <source>
        <dbReference type="EMBL" id="PLK29870.1"/>
    </source>
</evidence>
<evidence type="ECO:0000313" key="6">
    <source>
        <dbReference type="Proteomes" id="UP000221015"/>
    </source>
</evidence>
<dbReference type="Pfam" id="PF13408">
    <property type="entry name" value="Zn_ribbon_recom"/>
    <property type="match status" value="1"/>
</dbReference>
<dbReference type="GO" id="GO:0000150">
    <property type="term" value="F:DNA strand exchange activity"/>
    <property type="evidence" value="ECO:0007669"/>
    <property type="project" value="InterPro"/>
</dbReference>